<dbReference type="STRING" id="857087.Metme_3238"/>
<sequence length="227" mass="23747">MKNLALCYCLILAASSMPAQAALVNGDFAGGTGGWTISSFGGGDPANFYSIADNAGDAYLKFDTGAYIQGLQVLTFKQTLAIGSENALFSADIKVFAPTNDSTGNGSNSIQGDVITFSAQAAAVGSKPFGAVYEINRYFDANSPVGQSIGVITPLSGGFFDFNITADLSAFIGETTTISLNLLADDDHKRSSYGIDNVQLSAVPLPATLPLYVMGLAFWRFASKQRS</sequence>
<dbReference type="KEGG" id="mmt:Metme_3238"/>
<keyword evidence="1" id="KW-0732">Signal</keyword>
<dbReference type="Proteomes" id="UP000008888">
    <property type="component" value="Chromosome"/>
</dbReference>
<feature type="chain" id="PRO_5003396376" description="PEP-CTERM sorting domain-containing protein" evidence="1">
    <location>
        <begin position="22"/>
        <end position="227"/>
    </location>
</feature>
<reference evidence="2 3" key="1">
    <citation type="journal article" date="2011" name="J. Bacteriol.">
        <title>Complete Genome Sequence of the Aerobic Marine Methanotroph Methylomonas methanica MC09.</title>
        <authorList>
            <person name="Boden R."/>
            <person name="Cunliffe M."/>
            <person name="Scanlan J."/>
            <person name="Moussard H."/>
            <person name="Kits K.D."/>
            <person name="Klotz M.G."/>
            <person name="Jetten M.S."/>
            <person name="Vuilleumier S."/>
            <person name="Han J."/>
            <person name="Peters L."/>
            <person name="Mikhailova N."/>
            <person name="Teshima H."/>
            <person name="Tapia R."/>
            <person name="Kyrpides N."/>
            <person name="Ivanova N."/>
            <person name="Pagani I."/>
            <person name="Cheng J.F."/>
            <person name="Goodwin L."/>
            <person name="Han C."/>
            <person name="Hauser L."/>
            <person name="Land M.L."/>
            <person name="Lapidus A."/>
            <person name="Lucas S."/>
            <person name="Pitluck S."/>
            <person name="Woyke T."/>
            <person name="Stein L."/>
            <person name="Murrell J.C."/>
        </authorList>
    </citation>
    <scope>NUCLEOTIDE SEQUENCE [LARGE SCALE GENOMIC DNA]</scope>
    <source>
        <strain evidence="2 3">MC09</strain>
    </source>
</reference>
<evidence type="ECO:0000313" key="3">
    <source>
        <dbReference type="Proteomes" id="UP000008888"/>
    </source>
</evidence>
<evidence type="ECO:0008006" key="4">
    <source>
        <dbReference type="Google" id="ProtNLM"/>
    </source>
</evidence>
<dbReference type="EMBL" id="CP002738">
    <property type="protein sequence ID" value="AEG01611.1"/>
    <property type="molecule type" value="Genomic_DNA"/>
</dbReference>
<accession>G0A4M0</accession>
<reference evidence="3" key="3">
    <citation type="submission" date="2011-05" db="EMBL/GenBank/DDBJ databases">
        <title>Complete sequence of Methylomonas methanica MC09.</title>
        <authorList>
            <consortium name="US DOE Joint Genome Institute"/>
            <person name="Lucas S."/>
            <person name="Han J."/>
            <person name="Lapidus A."/>
            <person name="Cheng J.-F."/>
            <person name="Goodwin L."/>
            <person name="Pitluck S."/>
            <person name="Peters L."/>
            <person name="Mikhailova N."/>
            <person name="Teshima H."/>
            <person name="Han C."/>
            <person name="Tapia R."/>
            <person name="Land M."/>
            <person name="Hauser L."/>
            <person name="Kyrpides N."/>
            <person name="Ivanova N."/>
            <person name="Pagani I."/>
            <person name="Stein L."/>
            <person name="Woyke T."/>
        </authorList>
    </citation>
    <scope>NUCLEOTIDE SEQUENCE [LARGE SCALE GENOMIC DNA]</scope>
    <source>
        <strain evidence="3">MC09</strain>
    </source>
</reference>
<proteinExistence type="predicted"/>
<dbReference type="RefSeq" id="WP_013819838.1">
    <property type="nucleotide sequence ID" value="NC_015572.1"/>
</dbReference>
<reference key="2">
    <citation type="submission" date="2011-05" db="EMBL/GenBank/DDBJ databases">
        <title>Complete genome sequence of the aerobic marine methanotroph Methylomonas methanica MC09.</title>
        <authorList>
            <person name="Boden R."/>
            <person name="Cunliffe M."/>
            <person name="Scanlan J."/>
            <person name="Moussard H."/>
            <person name="Kits K.D."/>
            <person name="Klotz M."/>
            <person name="Jetten M."/>
            <person name="Vuilleumier S."/>
            <person name="Han J."/>
            <person name="Peters L."/>
            <person name="Mikhailova N."/>
            <person name="Teshima H."/>
            <person name="Tapia R."/>
            <person name="Kyrpides N."/>
            <person name="Ivanova N."/>
            <person name="Pagani I."/>
            <person name="Cheng J.-F."/>
            <person name="Goodwin L."/>
            <person name="Han C."/>
            <person name="Hauser L."/>
            <person name="Land M."/>
            <person name="Lapidus A."/>
            <person name="Lucas S."/>
            <person name="Pitluck S."/>
            <person name="Woyke T."/>
            <person name="Stein L.Y."/>
            <person name="Murrell C."/>
        </authorList>
    </citation>
    <scope>NUCLEOTIDE SEQUENCE</scope>
    <source>
        <strain>MC09</strain>
    </source>
</reference>
<dbReference type="HOGENOM" id="CLU_1218605_0_0_6"/>
<evidence type="ECO:0000256" key="1">
    <source>
        <dbReference type="SAM" id="SignalP"/>
    </source>
</evidence>
<name>G0A4M0_METMM</name>
<protein>
    <recommendedName>
        <fullName evidence="4">PEP-CTERM sorting domain-containing protein</fullName>
    </recommendedName>
</protein>
<organism evidence="2 3">
    <name type="scientific">Methylomonas methanica (strain DSM 25384 / MC09)</name>
    <dbReference type="NCBI Taxonomy" id="857087"/>
    <lineage>
        <taxon>Bacteria</taxon>
        <taxon>Pseudomonadati</taxon>
        <taxon>Pseudomonadota</taxon>
        <taxon>Gammaproteobacteria</taxon>
        <taxon>Methylococcales</taxon>
        <taxon>Methylococcaceae</taxon>
        <taxon>Methylomonas</taxon>
    </lineage>
</organism>
<gene>
    <name evidence="2" type="ordered locus">Metme_3238</name>
</gene>
<keyword evidence="3" id="KW-1185">Reference proteome</keyword>
<feature type="signal peptide" evidence="1">
    <location>
        <begin position="1"/>
        <end position="21"/>
    </location>
</feature>
<dbReference type="AlphaFoldDB" id="G0A4M0"/>
<evidence type="ECO:0000313" key="2">
    <source>
        <dbReference type="EMBL" id="AEG01611.1"/>
    </source>
</evidence>